<keyword evidence="11" id="KW-1185">Reference proteome</keyword>
<evidence type="ECO:0000256" key="7">
    <source>
        <dbReference type="ARBA" id="ARBA00023054"/>
    </source>
</evidence>
<evidence type="ECO:0000256" key="6">
    <source>
        <dbReference type="ARBA" id="ARBA00022838"/>
    </source>
</evidence>
<evidence type="ECO:0000256" key="8">
    <source>
        <dbReference type="ARBA" id="ARBA00023306"/>
    </source>
</evidence>
<evidence type="ECO:0000256" key="3">
    <source>
        <dbReference type="ARBA" id="ARBA00022454"/>
    </source>
</evidence>
<evidence type="ECO:0000256" key="2">
    <source>
        <dbReference type="ARBA" id="ARBA00008643"/>
    </source>
</evidence>
<reference evidence="10 11" key="1">
    <citation type="submission" date="2014-09" db="EMBL/GenBank/DDBJ databases">
        <authorList>
            <person name="Ellenberger Sabrina"/>
        </authorList>
    </citation>
    <scope>NUCLEOTIDE SEQUENCE [LARGE SCALE GENOMIC DNA]</scope>
    <source>
        <strain evidence="10 11">CBS 412.66</strain>
    </source>
</reference>
<dbReference type="AlphaFoldDB" id="A0A0B7N2X0"/>
<comment type="similarity">
    <text evidence="2">Belongs to the mis12 family.</text>
</comment>
<protein>
    <recommendedName>
        <fullName evidence="12">Protein MIS12 homolog</fullName>
    </recommendedName>
</protein>
<evidence type="ECO:0000256" key="9">
    <source>
        <dbReference type="ARBA" id="ARBA00023328"/>
    </source>
</evidence>
<evidence type="ECO:0000256" key="4">
    <source>
        <dbReference type="ARBA" id="ARBA00022618"/>
    </source>
</evidence>
<dbReference type="PANTHER" id="PTHR14527:SF2">
    <property type="entry name" value="PROTEIN MIS12 HOMOLOG"/>
    <property type="match status" value="1"/>
</dbReference>
<evidence type="ECO:0000256" key="5">
    <source>
        <dbReference type="ARBA" id="ARBA00022776"/>
    </source>
</evidence>
<keyword evidence="7" id="KW-0175">Coiled coil</keyword>
<evidence type="ECO:0000313" key="10">
    <source>
        <dbReference type="EMBL" id="CEP11757.1"/>
    </source>
</evidence>
<dbReference type="OrthoDB" id="1884855at2759"/>
<keyword evidence="3" id="KW-0158">Chromosome</keyword>
<accession>A0A0B7N2X0</accession>
<dbReference type="GO" id="GO:0051382">
    <property type="term" value="P:kinetochore assembly"/>
    <property type="evidence" value="ECO:0007669"/>
    <property type="project" value="TreeGrafter"/>
</dbReference>
<evidence type="ECO:0000313" key="11">
    <source>
        <dbReference type="Proteomes" id="UP000054107"/>
    </source>
</evidence>
<dbReference type="GO" id="GO:0051301">
    <property type="term" value="P:cell division"/>
    <property type="evidence" value="ECO:0007669"/>
    <property type="project" value="UniProtKB-KW"/>
</dbReference>
<evidence type="ECO:0008006" key="12">
    <source>
        <dbReference type="Google" id="ProtNLM"/>
    </source>
</evidence>
<proteinExistence type="inferred from homology"/>
<keyword evidence="8" id="KW-0131">Cell cycle</keyword>
<dbReference type="Pfam" id="PF05859">
    <property type="entry name" value="Mis12"/>
    <property type="match status" value="1"/>
</dbReference>
<gene>
    <name evidence="10" type="primary">PARPA_05639.1 scaffold 18756</name>
</gene>
<name>A0A0B7N2X0_9FUNG</name>
<sequence>MNPTYTREEPKIKEPRAYLEYELLAEIFQMIPSDVLADMYDLANALFYNVMKGTADRLATECPEKRREIQIAMDKYQLVAEDKLDKVFNVFQQYVSQSVWKIPDDLDVQFDQHHDIDFNLSLQDVQDVEAQIEDLRQKIMAQKSFRAVLTHTLQKQAQTEARIDNMAENLAFLDDIAQAENVQHVISTLLFVSNQINKLKDAVITVASRDVSSIPTNERSEYLRTKLHLKLKELQNQTMSK</sequence>
<dbReference type="InterPro" id="IPR008685">
    <property type="entry name" value="Centromere_Mis12"/>
</dbReference>
<organism evidence="10 11">
    <name type="scientific">Parasitella parasitica</name>
    <dbReference type="NCBI Taxonomy" id="35722"/>
    <lineage>
        <taxon>Eukaryota</taxon>
        <taxon>Fungi</taxon>
        <taxon>Fungi incertae sedis</taxon>
        <taxon>Mucoromycota</taxon>
        <taxon>Mucoromycotina</taxon>
        <taxon>Mucoromycetes</taxon>
        <taxon>Mucorales</taxon>
        <taxon>Mucorineae</taxon>
        <taxon>Mucoraceae</taxon>
        <taxon>Parasitella</taxon>
    </lineage>
</organism>
<keyword evidence="6" id="KW-0995">Kinetochore</keyword>
<evidence type="ECO:0000256" key="1">
    <source>
        <dbReference type="ARBA" id="ARBA00004629"/>
    </source>
</evidence>
<dbReference type="PANTHER" id="PTHR14527">
    <property type="entry name" value="PROTEIN MIS12 HOMOLOG"/>
    <property type="match status" value="1"/>
</dbReference>
<dbReference type="GO" id="GO:0005634">
    <property type="term" value="C:nucleus"/>
    <property type="evidence" value="ECO:0007669"/>
    <property type="project" value="InterPro"/>
</dbReference>
<keyword evidence="9" id="KW-0137">Centromere</keyword>
<keyword evidence="5" id="KW-0498">Mitosis</keyword>
<comment type="subcellular location">
    <subcellularLocation>
        <location evidence="1">Chromosome</location>
        <location evidence="1">Centromere</location>
        <location evidence="1">Kinetochore</location>
    </subcellularLocation>
</comment>
<dbReference type="EMBL" id="LN726795">
    <property type="protein sequence ID" value="CEP11757.1"/>
    <property type="molecule type" value="Genomic_DNA"/>
</dbReference>
<keyword evidence="4" id="KW-0132">Cell division</keyword>
<dbReference type="GO" id="GO:0000070">
    <property type="term" value="P:mitotic sister chromatid segregation"/>
    <property type="evidence" value="ECO:0007669"/>
    <property type="project" value="TreeGrafter"/>
</dbReference>
<dbReference type="Proteomes" id="UP000054107">
    <property type="component" value="Unassembled WGS sequence"/>
</dbReference>
<dbReference type="GO" id="GO:0000444">
    <property type="term" value="C:MIS12/MIND type complex"/>
    <property type="evidence" value="ECO:0007669"/>
    <property type="project" value="TreeGrafter"/>
</dbReference>